<keyword evidence="2" id="KW-1133">Transmembrane helix</keyword>
<dbReference type="InterPro" id="IPR038765">
    <property type="entry name" value="Papain-like_cys_pep_sf"/>
</dbReference>
<feature type="compositionally biased region" description="Basic and acidic residues" evidence="1">
    <location>
        <begin position="691"/>
        <end position="700"/>
    </location>
</feature>
<reference evidence="4 5" key="1">
    <citation type="submission" date="2020-08" db="EMBL/GenBank/DDBJ databases">
        <title>Sequencing the genomes of 1000 actinobacteria strains.</title>
        <authorList>
            <person name="Klenk H.-P."/>
        </authorList>
    </citation>
    <scope>NUCLEOTIDE SEQUENCE [LARGE SCALE GENOMIC DNA]</scope>
    <source>
        <strain evidence="4 5">DSM 45784</strain>
    </source>
</reference>
<dbReference type="RefSeq" id="WP_184883199.1">
    <property type="nucleotide sequence ID" value="NZ_BOOV01000005.1"/>
</dbReference>
<gene>
    <name evidence="4" type="ORF">BJ982_004574</name>
</gene>
<feature type="compositionally biased region" description="Basic residues" evidence="1">
    <location>
        <begin position="678"/>
        <end position="690"/>
    </location>
</feature>
<dbReference type="PANTHER" id="PTHR42736:SF1">
    <property type="entry name" value="PROTEIN-GLUTAMINE GAMMA-GLUTAMYLTRANSFERASE"/>
    <property type="match status" value="1"/>
</dbReference>
<feature type="region of interest" description="Disordered" evidence="1">
    <location>
        <begin position="521"/>
        <end position="541"/>
    </location>
</feature>
<organism evidence="4 5">
    <name type="scientific">Sphaerisporangium siamense</name>
    <dbReference type="NCBI Taxonomy" id="795645"/>
    <lineage>
        <taxon>Bacteria</taxon>
        <taxon>Bacillati</taxon>
        <taxon>Actinomycetota</taxon>
        <taxon>Actinomycetes</taxon>
        <taxon>Streptosporangiales</taxon>
        <taxon>Streptosporangiaceae</taxon>
        <taxon>Sphaerisporangium</taxon>
    </lineage>
</organism>
<evidence type="ECO:0000259" key="3">
    <source>
        <dbReference type="SMART" id="SM00460"/>
    </source>
</evidence>
<evidence type="ECO:0000256" key="2">
    <source>
        <dbReference type="SAM" id="Phobius"/>
    </source>
</evidence>
<dbReference type="InterPro" id="IPR052901">
    <property type="entry name" value="Bact_TGase-like"/>
</dbReference>
<protein>
    <recommendedName>
        <fullName evidence="3">Transglutaminase-like domain-containing protein</fullName>
    </recommendedName>
</protein>
<feature type="region of interest" description="Disordered" evidence="1">
    <location>
        <begin position="678"/>
        <end position="700"/>
    </location>
</feature>
<dbReference type="Gene3D" id="3.10.620.30">
    <property type="match status" value="1"/>
</dbReference>
<keyword evidence="2" id="KW-0472">Membrane</keyword>
<dbReference type="EMBL" id="JACHND010000001">
    <property type="protein sequence ID" value="MBB4703030.1"/>
    <property type="molecule type" value="Genomic_DNA"/>
</dbReference>
<accession>A0A7W7GBN8</accession>
<dbReference type="SUPFAM" id="SSF54001">
    <property type="entry name" value="Cysteine proteinases"/>
    <property type="match status" value="1"/>
</dbReference>
<dbReference type="InterPro" id="IPR002931">
    <property type="entry name" value="Transglutaminase-like"/>
</dbReference>
<keyword evidence="5" id="KW-1185">Reference proteome</keyword>
<feature type="transmembrane region" description="Helical" evidence="2">
    <location>
        <begin position="190"/>
        <end position="208"/>
    </location>
</feature>
<evidence type="ECO:0000313" key="4">
    <source>
        <dbReference type="EMBL" id="MBB4703030.1"/>
    </source>
</evidence>
<feature type="domain" description="Transglutaminase-like" evidence="3">
    <location>
        <begin position="427"/>
        <end position="496"/>
    </location>
</feature>
<evidence type="ECO:0000256" key="1">
    <source>
        <dbReference type="SAM" id="MobiDB-lite"/>
    </source>
</evidence>
<feature type="transmembrane region" description="Helical" evidence="2">
    <location>
        <begin position="113"/>
        <end position="131"/>
    </location>
</feature>
<dbReference type="PANTHER" id="PTHR42736">
    <property type="entry name" value="PROTEIN-GLUTAMINE GAMMA-GLUTAMYLTRANSFERASE"/>
    <property type="match status" value="1"/>
</dbReference>
<feature type="transmembrane region" description="Helical" evidence="2">
    <location>
        <begin position="24"/>
        <end position="43"/>
    </location>
</feature>
<dbReference type="Pfam" id="PF13559">
    <property type="entry name" value="DUF4129"/>
    <property type="match status" value="1"/>
</dbReference>
<dbReference type="Pfam" id="PF01841">
    <property type="entry name" value="Transglut_core"/>
    <property type="match status" value="1"/>
</dbReference>
<feature type="transmembrane region" description="Helical" evidence="2">
    <location>
        <begin position="50"/>
        <end position="72"/>
    </location>
</feature>
<dbReference type="SMART" id="SM00460">
    <property type="entry name" value="TGc"/>
    <property type="match status" value="1"/>
</dbReference>
<dbReference type="Pfam" id="PF11992">
    <property type="entry name" value="TgpA_N"/>
    <property type="match status" value="1"/>
</dbReference>
<dbReference type="Proteomes" id="UP000542210">
    <property type="component" value="Unassembled WGS sequence"/>
</dbReference>
<feature type="transmembrane region" description="Helical" evidence="2">
    <location>
        <begin position="161"/>
        <end position="178"/>
    </location>
</feature>
<keyword evidence="2" id="KW-0812">Transmembrane</keyword>
<feature type="transmembrane region" description="Helical" evidence="2">
    <location>
        <begin position="138"/>
        <end position="155"/>
    </location>
</feature>
<dbReference type="InterPro" id="IPR021878">
    <property type="entry name" value="TgpA_N"/>
</dbReference>
<sequence>MALVLVAGLAGVAGWGFQRVFETRALVPVAGVAAVVPVSLAALTRRWPLWAALAAQTVVWPLTVSATLFQAMTVAGVLPSASTAAELGQALVNSWRSLLTVILPAPGEPRLLTVPHLLVWLAALAGAELVLRSRARILPALPALAVFTIAVPLGVDGPGSVLPTAGVLVALVAALAVVRGEGGAPRSLAALPLAAVVGAAGLLLAPSLPVAREPFDPRTLVEEPPVARVDGVSPLDRVSAWLQVPTTPLFTVRAPRPHNWRLAVLDRYDGVRWTSSSRFRMTGGRVPPGPYRGAYETLDQQVTLEGLPGGWLPAADRPVSVSGVGVAVDESGTLLSAPSGAPGRTYRVSSSIPHPSAEQRRDASPAGGPGALPPKVEVFRSLAERVTRDARSPYQRASLLEHYLRTKLKYDVTSPPGHSLAVLDYFLRTTHRGTSEQFAASFALLARTLGLPSRVVVGFRPGTADGGAYHVLSGDVLAWAEIEFEGLGWLPFDPTPERGDARARHDVVGTEVKERERLAEQIQASPGTSTPSPSPPAVAHEDDARAAGAIAAAVAGAVLVLGYLVAVLAAPVLRRRRRRRGDPAERVRGAWSQACEDLGLAREPALTASEVAERAAALAGPEISPHITALADLSNYAEFAGRDIGPDAAEKAWRHSTEASTLASRATPRLRRLVRLLHPRALRRPRPPKARPREKESAQP</sequence>
<feature type="region of interest" description="Disordered" evidence="1">
    <location>
        <begin position="333"/>
        <end position="374"/>
    </location>
</feature>
<feature type="transmembrane region" description="Helical" evidence="2">
    <location>
        <begin position="546"/>
        <end position="570"/>
    </location>
</feature>
<dbReference type="AlphaFoldDB" id="A0A7W7GBN8"/>
<evidence type="ECO:0000313" key="5">
    <source>
        <dbReference type="Proteomes" id="UP000542210"/>
    </source>
</evidence>
<dbReference type="InterPro" id="IPR025403">
    <property type="entry name" value="TgpA-like_C"/>
</dbReference>
<name>A0A7W7GBN8_9ACTN</name>
<proteinExistence type="predicted"/>
<comment type="caution">
    <text evidence="4">The sequence shown here is derived from an EMBL/GenBank/DDBJ whole genome shotgun (WGS) entry which is preliminary data.</text>
</comment>